<organism evidence="2 3">
    <name type="scientific">Chitinophaga cymbidii</name>
    <dbReference type="NCBI Taxonomy" id="1096750"/>
    <lineage>
        <taxon>Bacteria</taxon>
        <taxon>Pseudomonadati</taxon>
        <taxon>Bacteroidota</taxon>
        <taxon>Chitinophagia</taxon>
        <taxon>Chitinophagales</taxon>
        <taxon>Chitinophagaceae</taxon>
        <taxon>Chitinophaga</taxon>
    </lineage>
</organism>
<sequence>MANNNIITIIIALIFFSTLSVPLFKILKSRLVHFSKIKIKSKSGETAELDLGKKNDVNTVISFTDIFLGLK</sequence>
<accession>A0A512RLI7</accession>
<dbReference type="EMBL" id="BKAU01000002">
    <property type="protein sequence ID" value="GEP96567.1"/>
    <property type="molecule type" value="Genomic_DNA"/>
</dbReference>
<dbReference type="Proteomes" id="UP000321436">
    <property type="component" value="Unassembled WGS sequence"/>
</dbReference>
<keyword evidence="1" id="KW-0812">Transmembrane</keyword>
<gene>
    <name evidence="2" type="ORF">CCY01nite_28270</name>
</gene>
<dbReference type="AlphaFoldDB" id="A0A512RLI7"/>
<proteinExistence type="predicted"/>
<name>A0A512RLI7_9BACT</name>
<keyword evidence="1" id="KW-0472">Membrane</keyword>
<evidence type="ECO:0000256" key="1">
    <source>
        <dbReference type="SAM" id="Phobius"/>
    </source>
</evidence>
<reference evidence="2 3" key="1">
    <citation type="submission" date="2019-07" db="EMBL/GenBank/DDBJ databases">
        <title>Whole genome shotgun sequence of Chitinophaga cymbidii NBRC 109752.</title>
        <authorList>
            <person name="Hosoyama A."/>
            <person name="Uohara A."/>
            <person name="Ohji S."/>
            <person name="Ichikawa N."/>
        </authorList>
    </citation>
    <scope>NUCLEOTIDE SEQUENCE [LARGE SCALE GENOMIC DNA]</scope>
    <source>
        <strain evidence="2 3">NBRC 109752</strain>
    </source>
</reference>
<protein>
    <submittedName>
        <fullName evidence="2">Uncharacterized protein</fullName>
    </submittedName>
</protein>
<keyword evidence="3" id="KW-1185">Reference proteome</keyword>
<comment type="caution">
    <text evidence="2">The sequence shown here is derived from an EMBL/GenBank/DDBJ whole genome shotgun (WGS) entry which is preliminary data.</text>
</comment>
<evidence type="ECO:0000313" key="3">
    <source>
        <dbReference type="Proteomes" id="UP000321436"/>
    </source>
</evidence>
<feature type="transmembrane region" description="Helical" evidence="1">
    <location>
        <begin position="6"/>
        <end position="27"/>
    </location>
</feature>
<evidence type="ECO:0000313" key="2">
    <source>
        <dbReference type="EMBL" id="GEP96567.1"/>
    </source>
</evidence>
<keyword evidence="1" id="KW-1133">Transmembrane helix</keyword>